<sequence length="1314" mass="144649">SSSDHIALPTSSSSELGGQPPEQPHQRSEVTYRHQQHPQRQKRVRTSFKHHQLRAMKAYFLVNHNPDSKDLKQLAQRTSLSKRVLQVWFQNARAKYRRSLLKQSQAQLDLSPGNQEPLQLMQQMDEEPSGSDISSGNVGLMPAQAGTGKAGAASDDDADVDSMQGFITLHSPAFDSLLVAAGRGSSGSWRAVGGKHPVVGVCLGLVIGELRVEVLSPPVCQEAALGGELHRLLAVLARSAGTHRLAQTGVSCQLERLIEGHRLALGRAVNADDGEDVAAHGLAGLGSGGRAGVGQGASRAAQHLLADGHAQHGGAAGLAAAETYESSVSARVAQLDPIAEVQQAVLRDIATADTIARSTMTMKKGELRTELQSGTSWSNLLCTVRFLAELVNYRVVAPASLLQLFNSFLGVTLEEGIPQARSDFFVHLVLASLPWAAAPLAEKHRTELMQLLSSVDSYRARRSLNHVTAVQSLAGQEDWIDSLWHQIQSLAKADWREKCSLRFEAFASMLASPDAVCHSLPAAIAPQPHEEASAAIGSSTSSYPPPRTVFRLFDYTDVPEDGPALPGEHSIERYLVEEHLSALIACHYHDRKECAKALLSARFGVRVPLPYMITELVMGQMLRLPQSDLLHLFYCSLLIELCKEDPETMPNVVAQATFSLFDRINGLNAECLSRLAKWFSYHLSQCKYQWSWSDWTDECQLVFLRDTAQLLVRFSYYDHVRKSFGPRLAPMLLHDKPPECHYKYDIEEDFSPEVVQSAQRLIDAIRERCTPERAIEVLNTLPVPAGGAENGGPNERHLLLKVDVFFSTLLFLGSKSFSHSFAALAKFHSVCKALVPLDNQAAKLRVLASLYECWRWHEQMLIVLLDKLVKVQLVDCQAVFDWLFGDCLGDSGEGLLPKQELSRCYSWDAAESTLSKMCKQLARLNEDWAKARQRYDSYHEKMRSGTAGDEDAAAAQKLPTDQSGPAAMLVDEDTPTRDELDAKLDRLEKARQELRLLVACLLRCAVWGAEGGGIPSDEACSGSGDEEANERHLRRLVYERSLACLTMHYSDVKPAMRDLRAQPPVAAHSVAAAQKFCNAFFLAQRLTAFDQFSESVSCSSKLPQNSRIRLAGTERARWILDFTSDTESCSSSSSLRWLGCALCELRPLYSMVANIDIFHLCTAVIRYILCQFIFRKQLQSRQLLMGPGRYPAAVLLSAVLLKLTNSDINIRRYCSAVATASGSMSSSKNHFCNSTRTEDYVKCSDAKEKGYVVLKTHSDGVNCQVQIKYRTCCSGWIGSSCSEAVCSPKCDNGMCVAPNSCNCSSGWSGATCNK</sequence>
<evidence type="ECO:0000259" key="12">
    <source>
        <dbReference type="PROSITE" id="PS50071"/>
    </source>
</evidence>
<evidence type="ECO:0000256" key="9">
    <source>
        <dbReference type="PROSITE-ProRule" id="PRU00108"/>
    </source>
</evidence>
<dbReference type="SMART" id="SM00389">
    <property type="entry name" value="HOX"/>
    <property type="match status" value="1"/>
</dbReference>
<feature type="domain" description="Homeobox" evidence="12">
    <location>
        <begin position="39"/>
        <end position="99"/>
    </location>
</feature>
<protein>
    <submittedName>
        <fullName evidence="14">Homeobox domain-containing protein</fullName>
    </submittedName>
</protein>
<dbReference type="GO" id="GO:0000981">
    <property type="term" value="F:DNA-binding transcription factor activity, RNA polymerase II-specific"/>
    <property type="evidence" value="ECO:0007669"/>
    <property type="project" value="InterPro"/>
</dbReference>
<evidence type="ECO:0000256" key="11">
    <source>
        <dbReference type="SAM" id="MobiDB-lite"/>
    </source>
</evidence>
<dbReference type="PROSITE" id="PS50071">
    <property type="entry name" value="HOMEOBOX_2"/>
    <property type="match status" value="1"/>
</dbReference>
<keyword evidence="2" id="KW-0479">Metal-binding</keyword>
<dbReference type="Gene3D" id="1.25.40.180">
    <property type="match status" value="3"/>
</dbReference>
<evidence type="ECO:0000256" key="4">
    <source>
        <dbReference type="ARBA" id="ARBA00022833"/>
    </source>
</evidence>
<keyword evidence="4" id="KW-0862">Zinc</keyword>
<keyword evidence="7 9" id="KW-0371">Homeobox</keyword>
<dbReference type="Pfam" id="PF00046">
    <property type="entry name" value="Homeodomain"/>
    <property type="match status" value="1"/>
</dbReference>
<evidence type="ECO:0000256" key="8">
    <source>
        <dbReference type="ARBA" id="ARBA00023242"/>
    </source>
</evidence>
<accession>A0A1I8GTG6</accession>
<dbReference type="InterPro" id="IPR000742">
    <property type="entry name" value="EGF"/>
</dbReference>
<evidence type="ECO:0000256" key="2">
    <source>
        <dbReference type="ARBA" id="ARBA00022723"/>
    </source>
</evidence>
<dbReference type="Gene3D" id="1.10.10.60">
    <property type="entry name" value="Homeodomain-like"/>
    <property type="match status" value="1"/>
</dbReference>
<dbReference type="GO" id="GO:0000184">
    <property type="term" value="P:nuclear-transcribed mRNA catabolic process, nonsense-mediated decay"/>
    <property type="evidence" value="ECO:0007669"/>
    <property type="project" value="TreeGrafter"/>
</dbReference>
<evidence type="ECO:0000313" key="13">
    <source>
        <dbReference type="Proteomes" id="UP000095280"/>
    </source>
</evidence>
<evidence type="ECO:0000256" key="10">
    <source>
        <dbReference type="RuleBase" id="RU000682"/>
    </source>
</evidence>
<feature type="compositionally biased region" description="Polar residues" evidence="11">
    <location>
        <begin position="1"/>
        <end position="16"/>
    </location>
</feature>
<name>A0A1I8GTG6_9PLAT</name>
<feature type="compositionally biased region" description="Basic residues" evidence="11">
    <location>
        <begin position="34"/>
        <end position="45"/>
    </location>
</feature>
<dbReference type="PANTHER" id="PTHR12412:SF2">
    <property type="entry name" value="NUCLEAR CAP-BINDING PROTEIN SUBUNIT 1"/>
    <property type="match status" value="1"/>
</dbReference>
<dbReference type="InterPro" id="IPR001356">
    <property type="entry name" value="HD"/>
</dbReference>
<dbReference type="SUPFAM" id="SSF48371">
    <property type="entry name" value="ARM repeat"/>
    <property type="match status" value="3"/>
</dbReference>
<dbReference type="InterPro" id="IPR027159">
    <property type="entry name" value="CBP80"/>
</dbReference>
<feature type="region of interest" description="Disordered" evidence="11">
    <location>
        <begin position="940"/>
        <end position="969"/>
    </location>
</feature>
<dbReference type="GO" id="GO:0003729">
    <property type="term" value="F:mRNA binding"/>
    <property type="evidence" value="ECO:0007669"/>
    <property type="project" value="TreeGrafter"/>
</dbReference>
<keyword evidence="3" id="KW-0677">Repeat</keyword>
<dbReference type="PROSITE" id="PS00022">
    <property type="entry name" value="EGF_1"/>
    <property type="match status" value="1"/>
</dbReference>
<organism evidence="13 14">
    <name type="scientific">Macrostomum lignano</name>
    <dbReference type="NCBI Taxonomy" id="282301"/>
    <lineage>
        <taxon>Eukaryota</taxon>
        <taxon>Metazoa</taxon>
        <taxon>Spiralia</taxon>
        <taxon>Lophotrochozoa</taxon>
        <taxon>Platyhelminthes</taxon>
        <taxon>Rhabditophora</taxon>
        <taxon>Macrostomorpha</taxon>
        <taxon>Macrostomida</taxon>
        <taxon>Macrostomidae</taxon>
        <taxon>Macrostomum</taxon>
    </lineage>
</organism>
<proteinExistence type="predicted"/>
<dbReference type="Pfam" id="PF09088">
    <property type="entry name" value="MIF4G_like"/>
    <property type="match status" value="1"/>
</dbReference>
<reference evidence="14" key="1">
    <citation type="submission" date="2016-11" db="UniProtKB">
        <authorList>
            <consortium name="WormBaseParasite"/>
        </authorList>
    </citation>
    <scope>IDENTIFICATION</scope>
</reference>
<evidence type="ECO:0000256" key="7">
    <source>
        <dbReference type="ARBA" id="ARBA00023155"/>
    </source>
</evidence>
<dbReference type="SUPFAM" id="SSF46689">
    <property type="entry name" value="Homeodomain-like"/>
    <property type="match status" value="1"/>
</dbReference>
<feature type="region of interest" description="Disordered" evidence="11">
    <location>
        <begin position="1"/>
        <end position="45"/>
    </location>
</feature>
<dbReference type="GO" id="GO:0003677">
    <property type="term" value="F:DNA binding"/>
    <property type="evidence" value="ECO:0007669"/>
    <property type="project" value="UniProtKB-UniRule"/>
</dbReference>
<dbReference type="Proteomes" id="UP000095280">
    <property type="component" value="Unplaced"/>
</dbReference>
<dbReference type="GO" id="GO:0000339">
    <property type="term" value="F:RNA cap binding"/>
    <property type="evidence" value="ECO:0007669"/>
    <property type="project" value="InterPro"/>
</dbReference>
<keyword evidence="5" id="KW-0440">LIM domain</keyword>
<keyword evidence="6 9" id="KW-0238">DNA-binding</keyword>
<dbReference type="FunFam" id="1.10.10.60:FF:000027">
    <property type="entry name" value="LIM/homeobox protein Lhx9"/>
    <property type="match status" value="1"/>
</dbReference>
<dbReference type="Gene3D" id="2.10.25.10">
    <property type="entry name" value="Laminin"/>
    <property type="match status" value="1"/>
</dbReference>
<dbReference type="InterPro" id="IPR017970">
    <property type="entry name" value="Homeobox_CS"/>
</dbReference>
<dbReference type="GO" id="GO:0005634">
    <property type="term" value="C:nucleus"/>
    <property type="evidence" value="ECO:0007669"/>
    <property type="project" value="UniProtKB-SubCell"/>
</dbReference>
<evidence type="ECO:0000313" key="14">
    <source>
        <dbReference type="WBParaSite" id="maker-uti_cns_0003089-snap-gene-0.2-mRNA-1"/>
    </source>
</evidence>
<dbReference type="InterPro" id="IPR009057">
    <property type="entry name" value="Homeodomain-like_sf"/>
</dbReference>
<dbReference type="GO" id="GO:0046872">
    <property type="term" value="F:metal ion binding"/>
    <property type="evidence" value="ECO:0007669"/>
    <property type="project" value="UniProtKB-KW"/>
</dbReference>
<comment type="subcellular location">
    <subcellularLocation>
        <location evidence="1 9 10">Nucleus</location>
    </subcellularLocation>
</comment>
<dbReference type="GO" id="GO:0005846">
    <property type="term" value="C:nuclear cap binding complex"/>
    <property type="evidence" value="ECO:0007669"/>
    <property type="project" value="InterPro"/>
</dbReference>
<dbReference type="WBParaSite" id="maker-uti_cns_0003089-snap-gene-0.2-mRNA-1">
    <property type="protein sequence ID" value="maker-uti_cns_0003089-snap-gene-0.2-mRNA-1"/>
    <property type="gene ID" value="maker-uti_cns_0003089-snap-gene-0.2"/>
</dbReference>
<feature type="region of interest" description="Disordered" evidence="11">
    <location>
        <begin position="122"/>
        <end position="156"/>
    </location>
</feature>
<evidence type="ECO:0000256" key="1">
    <source>
        <dbReference type="ARBA" id="ARBA00004123"/>
    </source>
</evidence>
<dbReference type="InterPro" id="IPR015172">
    <property type="entry name" value="MIF4G-like_typ-1"/>
</dbReference>
<feature type="DNA-binding region" description="Homeobox" evidence="9">
    <location>
        <begin position="41"/>
        <end position="100"/>
    </location>
</feature>
<dbReference type="InterPro" id="IPR015174">
    <property type="entry name" value="MIF4G-like_typ-2"/>
</dbReference>
<keyword evidence="8 9" id="KW-0539">Nucleus</keyword>
<dbReference type="Pfam" id="PF09090">
    <property type="entry name" value="MIF4G_like_2"/>
    <property type="match status" value="1"/>
</dbReference>
<dbReference type="PROSITE" id="PS00027">
    <property type="entry name" value="HOMEOBOX_1"/>
    <property type="match status" value="1"/>
</dbReference>
<dbReference type="PROSITE" id="PS01186">
    <property type="entry name" value="EGF_2"/>
    <property type="match status" value="1"/>
</dbReference>
<dbReference type="CDD" id="cd00086">
    <property type="entry name" value="homeodomain"/>
    <property type="match status" value="1"/>
</dbReference>
<dbReference type="InterPro" id="IPR016024">
    <property type="entry name" value="ARM-type_fold"/>
</dbReference>
<evidence type="ECO:0000256" key="6">
    <source>
        <dbReference type="ARBA" id="ARBA00023125"/>
    </source>
</evidence>
<dbReference type="PANTHER" id="PTHR12412">
    <property type="entry name" value="CAP BINDING PROTEIN"/>
    <property type="match status" value="1"/>
</dbReference>
<keyword evidence="13" id="KW-1185">Reference proteome</keyword>
<dbReference type="GO" id="GO:0006406">
    <property type="term" value="P:mRNA export from nucleus"/>
    <property type="evidence" value="ECO:0007669"/>
    <property type="project" value="InterPro"/>
</dbReference>
<evidence type="ECO:0000256" key="5">
    <source>
        <dbReference type="ARBA" id="ARBA00023038"/>
    </source>
</evidence>
<evidence type="ECO:0000256" key="3">
    <source>
        <dbReference type="ARBA" id="ARBA00022737"/>
    </source>
</evidence>